<dbReference type="AlphaFoldDB" id="A0AA41YPM7"/>
<proteinExistence type="predicted"/>
<gene>
    <name evidence="1" type="ORF">OL599_22705</name>
</gene>
<protein>
    <submittedName>
        <fullName evidence="1">Uncharacterized protein</fullName>
    </submittedName>
</protein>
<dbReference type="RefSeq" id="WP_264716331.1">
    <property type="nucleotide sequence ID" value="NZ_JAPDNT010000036.1"/>
</dbReference>
<accession>A0AA41YPM7</accession>
<dbReference type="EMBL" id="JAPDNT010000036">
    <property type="protein sequence ID" value="MCW3477384.1"/>
    <property type="molecule type" value="Genomic_DNA"/>
</dbReference>
<evidence type="ECO:0000313" key="2">
    <source>
        <dbReference type="Proteomes" id="UP001165679"/>
    </source>
</evidence>
<dbReference type="Proteomes" id="UP001165679">
    <property type="component" value="Unassembled WGS sequence"/>
</dbReference>
<evidence type="ECO:0000313" key="1">
    <source>
        <dbReference type="EMBL" id="MCW3477384.1"/>
    </source>
</evidence>
<keyword evidence="2" id="KW-1185">Reference proteome</keyword>
<name>A0AA41YPM7_9PROT</name>
<sequence length="178" mass="19298">MANHPNRSSRTAGSAFIPQRLIELSDLLRRADLGNFDAAHPREHEAAWRRAFLPLFDATAAQGIPGHCRPLGAEALGVVLDVCQITADAVPEWASLSGTQLEITLPGESDGDALVIVLAREDGGWNAAEAWTQPSEARHLSAIVQIAAGARYRVARRTEWKRGEPQHELLALPLAAQF</sequence>
<organism evidence="1 2">
    <name type="scientific">Limobrevibacterium gyesilva</name>
    <dbReference type="NCBI Taxonomy" id="2991712"/>
    <lineage>
        <taxon>Bacteria</taxon>
        <taxon>Pseudomonadati</taxon>
        <taxon>Pseudomonadota</taxon>
        <taxon>Alphaproteobacteria</taxon>
        <taxon>Acetobacterales</taxon>
        <taxon>Acetobacteraceae</taxon>
        <taxon>Limobrevibacterium</taxon>
    </lineage>
</organism>
<comment type="caution">
    <text evidence="1">The sequence shown here is derived from an EMBL/GenBank/DDBJ whole genome shotgun (WGS) entry which is preliminary data.</text>
</comment>
<reference evidence="1" key="2">
    <citation type="submission" date="2022-10" db="EMBL/GenBank/DDBJ databases">
        <authorList>
            <person name="Trinh H.N."/>
        </authorList>
    </citation>
    <scope>NUCLEOTIDE SEQUENCE</scope>
    <source>
        <strain evidence="1">RN2-1</strain>
    </source>
</reference>
<reference evidence="1" key="1">
    <citation type="submission" date="2022-09" db="EMBL/GenBank/DDBJ databases">
        <title>Rhodovastum sp. nov. RN2-1 isolated from soil in Seongnam, South Korea.</title>
        <authorList>
            <person name="Le N.T."/>
        </authorList>
    </citation>
    <scope>NUCLEOTIDE SEQUENCE</scope>
    <source>
        <strain evidence="1">RN2-1</strain>
    </source>
</reference>